<dbReference type="GO" id="GO:0016020">
    <property type="term" value="C:membrane"/>
    <property type="evidence" value="ECO:0007669"/>
    <property type="project" value="InterPro"/>
</dbReference>
<dbReference type="AlphaFoldDB" id="A0A1H7T518"/>
<reference evidence="5" key="1">
    <citation type="submission" date="2016-10" db="EMBL/GenBank/DDBJ databases">
        <authorList>
            <person name="Varghese N."/>
            <person name="Submissions S."/>
        </authorList>
    </citation>
    <scope>NUCLEOTIDE SEQUENCE [LARGE SCALE GENOMIC DNA]</scope>
    <source>
        <strain evidence="5">JS21-1</strain>
    </source>
</reference>
<feature type="chain" id="PRO_5011333046" evidence="2">
    <location>
        <begin position="24"/>
        <end position="479"/>
    </location>
</feature>
<sequence length="479" mass="50996">MNRFVLAASAATVPLVLAQPASAQQLPAGPPPVEQDPALGGKGVRPDQQQTTATPTPPGPVARWQASNGIGKTLRSLRQDGVTLTLNYITDTATNVAGGVRKDIANTHGADVGIDLDLEKLAGIGGTKVHIQAAQFGGVGLQQIAIGNSISPQQSWRPVREAFLSQLNVEHDAGRVNVLAGRMALNTYFFNSPINCAFQSVTMCLTTYGPIQTQGITGFPYTSWGLKGRLALTSRLYVQTGVFDYNPAIAVQGKNGLDFSFFKGPGVMIPVEVGYQTTFKDEPLPGRYKLGAYVNTDGGTSPYFDANGGSSILTGRPRALQGGTRVGLYALVDQTVAASKGGARNTAVFGRMFVNAGTATSIDWSGFIGVLQTGTFAGRDRDTIGAFVSNTRFSDEQVAFWRDRRTRFGGSGAPARNEIIGELNYGFVPLAGVRLIPNIQYIINPDPTFAPTRTRRIPDALVLGLRVDLRAQDLFGGTR</sequence>
<dbReference type="InterPro" id="IPR007049">
    <property type="entry name" value="Carb-sel_porin_OprB"/>
</dbReference>
<evidence type="ECO:0000313" key="4">
    <source>
        <dbReference type="EMBL" id="SEL79386.1"/>
    </source>
</evidence>
<evidence type="ECO:0000256" key="3">
    <source>
        <dbReference type="SAM" id="MobiDB-lite"/>
    </source>
</evidence>
<dbReference type="InterPro" id="IPR038673">
    <property type="entry name" value="OprB_sf"/>
</dbReference>
<name>A0A1H7T518_9SPHN</name>
<feature type="region of interest" description="Disordered" evidence="3">
    <location>
        <begin position="24"/>
        <end position="63"/>
    </location>
</feature>
<dbReference type="STRING" id="1855283.SAMN05216382_2657"/>
<dbReference type="Gene3D" id="2.40.160.180">
    <property type="entry name" value="Carbohydrate-selective porin OprB"/>
    <property type="match status" value="1"/>
</dbReference>
<dbReference type="InterPro" id="IPR052932">
    <property type="entry name" value="OprB_Porin"/>
</dbReference>
<dbReference type="GO" id="GO:0008643">
    <property type="term" value="P:carbohydrate transport"/>
    <property type="evidence" value="ECO:0007669"/>
    <property type="project" value="InterPro"/>
</dbReference>
<protein>
    <submittedName>
        <fullName evidence="4">Porin, OprB family</fullName>
    </submittedName>
</protein>
<dbReference type="GO" id="GO:0015288">
    <property type="term" value="F:porin activity"/>
    <property type="evidence" value="ECO:0007669"/>
    <property type="project" value="InterPro"/>
</dbReference>
<dbReference type="EMBL" id="FNZZ01000005">
    <property type="protein sequence ID" value="SEL79386.1"/>
    <property type="molecule type" value="Genomic_DNA"/>
</dbReference>
<dbReference type="OrthoDB" id="177316at2"/>
<evidence type="ECO:0000256" key="1">
    <source>
        <dbReference type="ARBA" id="ARBA00008769"/>
    </source>
</evidence>
<dbReference type="PANTHER" id="PTHR37944:SF1">
    <property type="entry name" value="PORIN B"/>
    <property type="match status" value="1"/>
</dbReference>
<accession>A0A1H7T518</accession>
<proteinExistence type="inferred from homology"/>
<gene>
    <name evidence="4" type="ORF">SAMN05216382_2657</name>
</gene>
<dbReference type="Pfam" id="PF04966">
    <property type="entry name" value="OprB"/>
    <property type="match status" value="1"/>
</dbReference>
<feature type="signal peptide" evidence="2">
    <location>
        <begin position="1"/>
        <end position="23"/>
    </location>
</feature>
<dbReference type="PANTHER" id="PTHR37944">
    <property type="entry name" value="PORIN B"/>
    <property type="match status" value="1"/>
</dbReference>
<keyword evidence="5" id="KW-1185">Reference proteome</keyword>
<evidence type="ECO:0000313" key="5">
    <source>
        <dbReference type="Proteomes" id="UP000199214"/>
    </source>
</evidence>
<dbReference type="Proteomes" id="UP000199214">
    <property type="component" value="Unassembled WGS sequence"/>
</dbReference>
<evidence type="ECO:0000256" key="2">
    <source>
        <dbReference type="RuleBase" id="RU363072"/>
    </source>
</evidence>
<comment type="similarity">
    <text evidence="1 2">Belongs to the OprB family.</text>
</comment>
<keyword evidence="2" id="KW-0732">Signal</keyword>
<dbReference type="RefSeq" id="WP_093007084.1">
    <property type="nucleotide sequence ID" value="NZ_FNZZ01000005.1"/>
</dbReference>
<organism evidence="4 5">
    <name type="scientific">Sphingomonas palmae</name>
    <dbReference type="NCBI Taxonomy" id="1855283"/>
    <lineage>
        <taxon>Bacteria</taxon>
        <taxon>Pseudomonadati</taxon>
        <taxon>Pseudomonadota</taxon>
        <taxon>Alphaproteobacteria</taxon>
        <taxon>Sphingomonadales</taxon>
        <taxon>Sphingomonadaceae</taxon>
        <taxon>Sphingomonas</taxon>
    </lineage>
</organism>